<dbReference type="Pfam" id="PF00440">
    <property type="entry name" value="TetR_N"/>
    <property type="match status" value="1"/>
</dbReference>
<dbReference type="InterPro" id="IPR001647">
    <property type="entry name" value="HTH_TetR"/>
</dbReference>
<proteinExistence type="predicted"/>
<evidence type="ECO:0000256" key="1">
    <source>
        <dbReference type="ARBA" id="ARBA00023015"/>
    </source>
</evidence>
<evidence type="ECO:0000313" key="6">
    <source>
        <dbReference type="EMBL" id="KAA1193491.1"/>
    </source>
</evidence>
<keyword evidence="1" id="KW-0805">Transcription regulation</keyword>
<dbReference type="GO" id="GO:0000976">
    <property type="term" value="F:transcription cis-regulatory region binding"/>
    <property type="evidence" value="ECO:0007669"/>
    <property type="project" value="TreeGrafter"/>
</dbReference>
<dbReference type="InterPro" id="IPR009057">
    <property type="entry name" value="Homeodomain-like_sf"/>
</dbReference>
<feature type="domain" description="HTH tetR-type" evidence="5">
    <location>
        <begin position="10"/>
        <end position="70"/>
    </location>
</feature>
<protein>
    <submittedName>
        <fullName evidence="6">TetR/AcrR family transcriptional regulator</fullName>
    </submittedName>
</protein>
<dbReference type="InterPro" id="IPR050109">
    <property type="entry name" value="HTH-type_TetR-like_transc_reg"/>
</dbReference>
<dbReference type="Pfam" id="PF13305">
    <property type="entry name" value="TetR_C_33"/>
    <property type="match status" value="1"/>
</dbReference>
<dbReference type="InterPro" id="IPR025996">
    <property type="entry name" value="MT1864/Rv1816-like_C"/>
</dbReference>
<comment type="caution">
    <text evidence="6">The sequence shown here is derived from an EMBL/GenBank/DDBJ whole genome shotgun (WGS) entry which is preliminary data.</text>
</comment>
<name>A0A5B0X5A2_9GAMM</name>
<keyword evidence="7" id="KW-1185">Reference proteome</keyword>
<dbReference type="Proteomes" id="UP000323708">
    <property type="component" value="Unassembled WGS sequence"/>
</dbReference>
<evidence type="ECO:0000259" key="5">
    <source>
        <dbReference type="PROSITE" id="PS50977"/>
    </source>
</evidence>
<dbReference type="RefSeq" id="WP_149610598.1">
    <property type="nucleotide sequence ID" value="NZ_VTUX01000002.1"/>
</dbReference>
<feature type="DNA-binding region" description="H-T-H motif" evidence="4">
    <location>
        <begin position="33"/>
        <end position="52"/>
    </location>
</feature>
<evidence type="ECO:0000256" key="4">
    <source>
        <dbReference type="PROSITE-ProRule" id="PRU00335"/>
    </source>
</evidence>
<organism evidence="6 7">
    <name type="scientific">Pseudohalioglobus sediminis</name>
    <dbReference type="NCBI Taxonomy" id="2606449"/>
    <lineage>
        <taxon>Bacteria</taxon>
        <taxon>Pseudomonadati</taxon>
        <taxon>Pseudomonadota</taxon>
        <taxon>Gammaproteobacteria</taxon>
        <taxon>Cellvibrionales</taxon>
        <taxon>Halieaceae</taxon>
        <taxon>Pseudohalioglobus</taxon>
    </lineage>
</organism>
<dbReference type="AlphaFoldDB" id="A0A5B0X5A2"/>
<gene>
    <name evidence="6" type="ORF">F0M18_06560</name>
</gene>
<dbReference type="PANTHER" id="PTHR30055:SF234">
    <property type="entry name" value="HTH-TYPE TRANSCRIPTIONAL REGULATOR BETI"/>
    <property type="match status" value="1"/>
</dbReference>
<dbReference type="PROSITE" id="PS50977">
    <property type="entry name" value="HTH_TETR_2"/>
    <property type="match status" value="1"/>
</dbReference>
<dbReference type="Gene3D" id="1.10.357.10">
    <property type="entry name" value="Tetracycline Repressor, domain 2"/>
    <property type="match status" value="1"/>
</dbReference>
<keyword evidence="2 4" id="KW-0238">DNA-binding</keyword>
<sequence length="202" mass="21907">MSNCNSYHHGDLRNALIIAAVKLIQESGSSDFSMSEAAKLAGVSAAAPYRHFADRKALLSAVAELYFIGLAEAVQSTRDAYPSGSRESVLALGHCYVRYLSERPAFYNLIWNQGGEASQGRRDVEQRPGFLSFVGAVGDWCRQRELNDCDPLELAVKLWSMAHGLSVLKMNGQLDSYIPDADAQALLSSSAGAFLDGVEATR</sequence>
<dbReference type="PANTHER" id="PTHR30055">
    <property type="entry name" value="HTH-TYPE TRANSCRIPTIONAL REGULATOR RUTR"/>
    <property type="match status" value="1"/>
</dbReference>
<evidence type="ECO:0000256" key="3">
    <source>
        <dbReference type="ARBA" id="ARBA00023163"/>
    </source>
</evidence>
<evidence type="ECO:0000313" key="7">
    <source>
        <dbReference type="Proteomes" id="UP000323708"/>
    </source>
</evidence>
<reference evidence="6 7" key="1">
    <citation type="submission" date="2019-09" db="EMBL/GenBank/DDBJ databases">
        <authorList>
            <person name="Chen X.-Y."/>
        </authorList>
    </citation>
    <scope>NUCLEOTIDE SEQUENCE [LARGE SCALE GENOMIC DNA]</scope>
    <source>
        <strain evidence="6 7">NY5</strain>
    </source>
</reference>
<dbReference type="EMBL" id="VTUX01000002">
    <property type="protein sequence ID" value="KAA1193491.1"/>
    <property type="molecule type" value="Genomic_DNA"/>
</dbReference>
<dbReference type="PRINTS" id="PR00455">
    <property type="entry name" value="HTHTETR"/>
</dbReference>
<evidence type="ECO:0000256" key="2">
    <source>
        <dbReference type="ARBA" id="ARBA00023125"/>
    </source>
</evidence>
<dbReference type="GO" id="GO:0003700">
    <property type="term" value="F:DNA-binding transcription factor activity"/>
    <property type="evidence" value="ECO:0007669"/>
    <property type="project" value="TreeGrafter"/>
</dbReference>
<dbReference type="SUPFAM" id="SSF48498">
    <property type="entry name" value="Tetracyclin repressor-like, C-terminal domain"/>
    <property type="match status" value="1"/>
</dbReference>
<dbReference type="InterPro" id="IPR036271">
    <property type="entry name" value="Tet_transcr_reg_TetR-rel_C_sf"/>
</dbReference>
<dbReference type="SUPFAM" id="SSF46689">
    <property type="entry name" value="Homeodomain-like"/>
    <property type="match status" value="1"/>
</dbReference>
<accession>A0A5B0X5A2</accession>
<keyword evidence="3" id="KW-0804">Transcription</keyword>